<dbReference type="InParanoid" id="A0A165E6N5"/>
<accession>A0A165E6N5</accession>
<evidence type="ECO:0000313" key="2">
    <source>
        <dbReference type="EMBL" id="KZT06342.1"/>
    </source>
</evidence>
<dbReference type="GeneID" id="63818544"/>
<feature type="compositionally biased region" description="Low complexity" evidence="1">
    <location>
        <begin position="1"/>
        <end position="16"/>
    </location>
</feature>
<dbReference type="EMBL" id="KV427625">
    <property type="protein sequence ID" value="KZT06342.1"/>
    <property type="molecule type" value="Genomic_DNA"/>
</dbReference>
<protein>
    <submittedName>
        <fullName evidence="2">Uncharacterized protein</fullName>
    </submittedName>
</protein>
<evidence type="ECO:0000313" key="3">
    <source>
        <dbReference type="Proteomes" id="UP000076871"/>
    </source>
</evidence>
<sequence length="182" mass="20509">MLAVRSRSRSFVARANSHPRCSGSDPVRTVSATSPQMARSSTLRAPFIIFGQTMSALTPRPRSNLVEKAKDRSKFNAEFDASRTELKSQLNRASERYCRRREIAEADAMAAADQRPEQSHRSLWHAMLRSRLSCTSALACIAEGRTMVRFREDFTGKDSCSSRNRYLTSITRTLLDTRCSLV</sequence>
<feature type="region of interest" description="Disordered" evidence="1">
    <location>
        <begin position="1"/>
        <end position="36"/>
    </location>
</feature>
<proteinExistence type="predicted"/>
<organism evidence="2 3">
    <name type="scientific">Laetiporus sulphureus 93-53</name>
    <dbReference type="NCBI Taxonomy" id="1314785"/>
    <lineage>
        <taxon>Eukaryota</taxon>
        <taxon>Fungi</taxon>
        <taxon>Dikarya</taxon>
        <taxon>Basidiomycota</taxon>
        <taxon>Agaricomycotina</taxon>
        <taxon>Agaricomycetes</taxon>
        <taxon>Polyporales</taxon>
        <taxon>Laetiporus</taxon>
    </lineage>
</organism>
<name>A0A165E6N5_9APHY</name>
<dbReference type="Proteomes" id="UP000076871">
    <property type="component" value="Unassembled WGS sequence"/>
</dbReference>
<dbReference type="RefSeq" id="XP_040764082.1">
    <property type="nucleotide sequence ID" value="XM_040901512.1"/>
</dbReference>
<keyword evidence="3" id="KW-1185">Reference proteome</keyword>
<evidence type="ECO:0000256" key="1">
    <source>
        <dbReference type="SAM" id="MobiDB-lite"/>
    </source>
</evidence>
<gene>
    <name evidence="2" type="ORF">LAESUDRAFT_191758</name>
</gene>
<reference evidence="2 3" key="1">
    <citation type="journal article" date="2016" name="Mol. Biol. Evol.">
        <title>Comparative Genomics of Early-Diverging Mushroom-Forming Fungi Provides Insights into the Origins of Lignocellulose Decay Capabilities.</title>
        <authorList>
            <person name="Nagy L.G."/>
            <person name="Riley R."/>
            <person name="Tritt A."/>
            <person name="Adam C."/>
            <person name="Daum C."/>
            <person name="Floudas D."/>
            <person name="Sun H."/>
            <person name="Yadav J.S."/>
            <person name="Pangilinan J."/>
            <person name="Larsson K.H."/>
            <person name="Matsuura K."/>
            <person name="Barry K."/>
            <person name="Labutti K."/>
            <person name="Kuo R."/>
            <person name="Ohm R.A."/>
            <person name="Bhattacharya S.S."/>
            <person name="Shirouzu T."/>
            <person name="Yoshinaga Y."/>
            <person name="Martin F.M."/>
            <person name="Grigoriev I.V."/>
            <person name="Hibbett D.S."/>
        </authorList>
    </citation>
    <scope>NUCLEOTIDE SEQUENCE [LARGE SCALE GENOMIC DNA]</scope>
    <source>
        <strain evidence="2 3">93-53</strain>
    </source>
</reference>
<dbReference type="AlphaFoldDB" id="A0A165E6N5"/>